<evidence type="ECO:0000313" key="13">
    <source>
        <dbReference type="Proteomes" id="UP000254919"/>
    </source>
</evidence>
<dbReference type="AlphaFoldDB" id="A0A1S8D999"/>
<dbReference type="Proteomes" id="UP000054844">
    <property type="component" value="Unassembled WGS sequence"/>
</dbReference>
<dbReference type="PANTHER" id="PTHR33908:SF11">
    <property type="entry name" value="MEMBRANE PROTEIN"/>
    <property type="match status" value="1"/>
</dbReference>
<keyword evidence="4" id="KW-0808">Transferase</keyword>
<reference evidence="10 12" key="1">
    <citation type="submission" date="2016-12" db="EMBL/GenBank/DDBJ databases">
        <title>Draft genome sequence of Roseomonas mucosa strain AU37, isolated from a peripheral intravenous catheter.</title>
        <authorList>
            <person name="Choudhury M.A."/>
            <person name="Sidjabat H.E."/>
            <person name="Wailan A.M."/>
            <person name="Zhang L."/>
            <person name="Marsh N.M."/>
            <person name="Rickard C.M."/>
            <person name="Davies M."/>
            <person name="Mcmillan D.J."/>
        </authorList>
    </citation>
    <scope>NUCLEOTIDE SEQUENCE [LARGE SCALE GENOMIC DNA]</scope>
    <source>
        <strain evidence="10 12">SAVE376</strain>
    </source>
</reference>
<keyword evidence="6 9" id="KW-1133">Transmembrane helix</keyword>
<evidence type="ECO:0000256" key="7">
    <source>
        <dbReference type="ARBA" id="ARBA00023136"/>
    </source>
</evidence>
<sequence>MRPALLSEPGLARGPAPGLVARTWPDLRAVLLLLAVALLARGFFFGNPVLESDEQFYLLVGDRMLHGALPYLDIWDRKPVGLFLIYAAIRALGGEGIVQYQLVATLFATATAFLVARLGAELGSRRGGLFAGMAYLLWLGAFGGEGGQAPVFYNLFVAAAAWTTLRAVAYPVSFARLFGLGAAAMLLTGLAMQVKYTAIFEGMFFGCALLWAGWRARTGPGKLLPVALAWVGCALLPTAAALAAYAAMGQAQPFLFANFLSVFERDTAVLGSPLPRLLAMAALLLPLSLCAVMGLRLSWRHSAGAAELRRAVGFVTGWALVAVAGVLAFGTYYNHYALPLLLPLSVAAAPLLGRPEARVWKVTAAAALLLSGAVATAVPGVLHLRSRGDGSQVRALAAAMRPGATLYVFDGEAVLYLLAQSPLSTPYAFPTHLSDLREAGGIGVDQEAELRRVLASRPDYIVTTDIARGRINPEAQRLLRETLATAYRPVRSVRIGKGHRVLYGKLPQAGLSGRRPAGAGATAAGEPPEWDAGAARG</sequence>
<proteinExistence type="predicted"/>
<dbReference type="GO" id="GO:0005886">
    <property type="term" value="C:plasma membrane"/>
    <property type="evidence" value="ECO:0007669"/>
    <property type="project" value="UniProtKB-SubCell"/>
</dbReference>
<protein>
    <submittedName>
        <fullName evidence="11">Predicted membrane protein</fullName>
    </submittedName>
</protein>
<dbReference type="Proteomes" id="UP000254919">
    <property type="component" value="Unassembled WGS sequence"/>
</dbReference>
<dbReference type="STRING" id="207340.APZ41_004380"/>
<organism evidence="10 12">
    <name type="scientific">Roseomonas mucosa</name>
    <dbReference type="NCBI Taxonomy" id="207340"/>
    <lineage>
        <taxon>Bacteria</taxon>
        <taxon>Pseudomonadati</taxon>
        <taxon>Pseudomonadota</taxon>
        <taxon>Alphaproteobacteria</taxon>
        <taxon>Acetobacterales</taxon>
        <taxon>Roseomonadaceae</taxon>
        <taxon>Roseomonas</taxon>
    </lineage>
</organism>
<accession>A0A1S8D999</accession>
<evidence type="ECO:0000256" key="3">
    <source>
        <dbReference type="ARBA" id="ARBA00022676"/>
    </source>
</evidence>
<keyword evidence="12" id="KW-1185">Reference proteome</keyword>
<feature type="transmembrane region" description="Helical" evidence="9">
    <location>
        <begin position="277"/>
        <end position="299"/>
    </location>
</feature>
<feature type="region of interest" description="Disordered" evidence="8">
    <location>
        <begin position="511"/>
        <end position="537"/>
    </location>
</feature>
<evidence type="ECO:0000256" key="1">
    <source>
        <dbReference type="ARBA" id="ARBA00004651"/>
    </source>
</evidence>
<dbReference type="PANTHER" id="PTHR33908">
    <property type="entry name" value="MANNOSYLTRANSFERASE YKCB-RELATED"/>
    <property type="match status" value="1"/>
</dbReference>
<keyword evidence="7 9" id="KW-0472">Membrane</keyword>
<dbReference type="InterPro" id="IPR050297">
    <property type="entry name" value="LipidA_mod_glycosyltrf_83"/>
</dbReference>
<dbReference type="EMBL" id="LLWF02000007">
    <property type="protein sequence ID" value="ONH84479.1"/>
    <property type="molecule type" value="Genomic_DNA"/>
</dbReference>
<dbReference type="GO" id="GO:0009103">
    <property type="term" value="P:lipopolysaccharide biosynthetic process"/>
    <property type="evidence" value="ECO:0007669"/>
    <property type="project" value="UniProtKB-ARBA"/>
</dbReference>
<feature type="transmembrane region" description="Helical" evidence="9">
    <location>
        <begin position="311"/>
        <end position="330"/>
    </location>
</feature>
<evidence type="ECO:0000256" key="6">
    <source>
        <dbReference type="ARBA" id="ARBA00022989"/>
    </source>
</evidence>
<keyword evidence="5 9" id="KW-0812">Transmembrane</keyword>
<dbReference type="GeneID" id="99631621"/>
<feature type="transmembrane region" description="Helical" evidence="9">
    <location>
        <begin position="174"/>
        <end position="192"/>
    </location>
</feature>
<evidence type="ECO:0000256" key="2">
    <source>
        <dbReference type="ARBA" id="ARBA00022475"/>
    </source>
</evidence>
<feature type="transmembrane region" description="Helical" evidence="9">
    <location>
        <begin position="365"/>
        <end position="384"/>
    </location>
</feature>
<keyword evidence="3" id="KW-0328">Glycosyltransferase</keyword>
<dbReference type="EMBL" id="UGVN01000002">
    <property type="protein sequence ID" value="SUE95115.1"/>
    <property type="molecule type" value="Genomic_DNA"/>
</dbReference>
<comment type="subcellular location">
    <subcellularLocation>
        <location evidence="1">Cell membrane</location>
        <topology evidence="1">Multi-pass membrane protein</topology>
    </subcellularLocation>
</comment>
<feature type="transmembrane region" description="Helical" evidence="9">
    <location>
        <begin position="100"/>
        <end position="120"/>
    </location>
</feature>
<reference evidence="11 13" key="2">
    <citation type="submission" date="2018-06" db="EMBL/GenBank/DDBJ databases">
        <authorList>
            <consortium name="Pathogen Informatics"/>
            <person name="Doyle S."/>
        </authorList>
    </citation>
    <scope>NUCLEOTIDE SEQUENCE [LARGE SCALE GENOMIC DNA]</scope>
    <source>
        <strain evidence="11 13">NCTC13291</strain>
    </source>
</reference>
<evidence type="ECO:0000256" key="5">
    <source>
        <dbReference type="ARBA" id="ARBA00022692"/>
    </source>
</evidence>
<evidence type="ECO:0000256" key="9">
    <source>
        <dbReference type="SAM" id="Phobius"/>
    </source>
</evidence>
<keyword evidence="2" id="KW-1003">Cell membrane</keyword>
<evidence type="ECO:0000256" key="4">
    <source>
        <dbReference type="ARBA" id="ARBA00022679"/>
    </source>
</evidence>
<feature type="transmembrane region" description="Helical" evidence="9">
    <location>
        <begin position="198"/>
        <end position="214"/>
    </location>
</feature>
<evidence type="ECO:0000313" key="11">
    <source>
        <dbReference type="EMBL" id="SUE95115.1"/>
    </source>
</evidence>
<dbReference type="OrthoDB" id="345761at2"/>
<gene>
    <name evidence="10" type="ORF">APZ41_004380</name>
    <name evidence="11" type="ORF">NCTC13291_03998</name>
</gene>
<name>A0A1S8D999_9PROT</name>
<feature type="compositionally biased region" description="Low complexity" evidence="8">
    <location>
        <begin position="513"/>
        <end position="527"/>
    </location>
</feature>
<evidence type="ECO:0000256" key="8">
    <source>
        <dbReference type="SAM" id="MobiDB-lite"/>
    </source>
</evidence>
<dbReference type="RefSeq" id="WP_019463182.1">
    <property type="nucleotide sequence ID" value="NZ_AP031463.1"/>
</dbReference>
<evidence type="ECO:0000313" key="12">
    <source>
        <dbReference type="Proteomes" id="UP000054844"/>
    </source>
</evidence>
<feature type="transmembrane region" description="Helical" evidence="9">
    <location>
        <begin position="226"/>
        <end position="248"/>
    </location>
</feature>
<feature type="transmembrane region" description="Helical" evidence="9">
    <location>
        <begin position="29"/>
        <end position="50"/>
    </location>
</feature>
<dbReference type="GO" id="GO:0016763">
    <property type="term" value="F:pentosyltransferase activity"/>
    <property type="evidence" value="ECO:0007669"/>
    <property type="project" value="TreeGrafter"/>
</dbReference>
<evidence type="ECO:0000313" key="10">
    <source>
        <dbReference type="EMBL" id="ONH84479.1"/>
    </source>
</evidence>